<comment type="caution">
    <text evidence="3">The sequence shown here is derived from an EMBL/GenBank/DDBJ whole genome shotgun (WGS) entry which is preliminary data.</text>
</comment>
<evidence type="ECO:0000313" key="4">
    <source>
        <dbReference type="Proteomes" id="UP000244867"/>
    </source>
</evidence>
<organism evidence="3 4">
    <name type="scientific">Nocardioides currus</name>
    <dbReference type="NCBI Taxonomy" id="2133958"/>
    <lineage>
        <taxon>Bacteria</taxon>
        <taxon>Bacillati</taxon>
        <taxon>Actinomycetota</taxon>
        <taxon>Actinomycetes</taxon>
        <taxon>Propionibacteriales</taxon>
        <taxon>Nocardioidaceae</taxon>
        <taxon>Nocardioides</taxon>
    </lineage>
</organism>
<accession>A0A2R7YU28</accession>
<dbReference type="GO" id="GO:0006629">
    <property type="term" value="P:lipid metabolic process"/>
    <property type="evidence" value="ECO:0007669"/>
    <property type="project" value="InterPro"/>
</dbReference>
<dbReference type="Pfam" id="PF03009">
    <property type="entry name" value="GDPD"/>
    <property type="match status" value="1"/>
</dbReference>
<keyword evidence="1" id="KW-0732">Signal</keyword>
<dbReference type="PROSITE" id="PS51704">
    <property type="entry name" value="GP_PDE"/>
    <property type="match status" value="1"/>
</dbReference>
<dbReference type="AlphaFoldDB" id="A0A2R7YU28"/>
<dbReference type="SUPFAM" id="SSF51695">
    <property type="entry name" value="PLC-like phosphodiesterases"/>
    <property type="match status" value="1"/>
</dbReference>
<feature type="signal peptide" evidence="1">
    <location>
        <begin position="1"/>
        <end position="20"/>
    </location>
</feature>
<dbReference type="OrthoDB" id="9758957at2"/>
<dbReference type="InterPro" id="IPR017946">
    <property type="entry name" value="PLC-like_Pdiesterase_TIM-brl"/>
</dbReference>
<dbReference type="PANTHER" id="PTHR46211">
    <property type="entry name" value="GLYCEROPHOSPHORYL DIESTER PHOSPHODIESTERASE"/>
    <property type="match status" value="1"/>
</dbReference>
<protein>
    <submittedName>
        <fullName evidence="3">Glycerophosphodiester phosphodiesterase</fullName>
    </submittedName>
</protein>
<dbReference type="GO" id="GO:0008081">
    <property type="term" value="F:phosphoric diester hydrolase activity"/>
    <property type="evidence" value="ECO:0007669"/>
    <property type="project" value="InterPro"/>
</dbReference>
<evidence type="ECO:0000259" key="2">
    <source>
        <dbReference type="PROSITE" id="PS51704"/>
    </source>
</evidence>
<dbReference type="RefSeq" id="WP_108345742.1">
    <property type="nucleotide sequence ID" value="NZ_PYXZ01000008.1"/>
</dbReference>
<name>A0A2R7YU28_9ACTN</name>
<keyword evidence="4" id="KW-1185">Reference proteome</keyword>
<feature type="domain" description="GP-PDE" evidence="2">
    <location>
        <begin position="43"/>
        <end position="318"/>
    </location>
</feature>
<sequence length="335" mass="35923">MRLRATAVASLTALALPLLAAGATAAPATSAAADENPWLSQRVLNMAHSGGEDEAPTNTMYAFKRAVDLGADMIELDVQSTKDKKLVVLHNSTLDETTNATGKVVKLPWRQVKKADAGYWFVRGEGTTHDAKDAAYTLRGARDGERRIEGYSRADFRVPLLKEVLKAFPKVPINIEIKGTSDDDAASFFRTGRLLSTMLNKSGRTDVIVTSFDDAALVDFHARSPQIGLAPGRDALTAYFLGGTKPMEGTVALQVPVTFSGITVVSKEFVARAHADGYAVHVWFSGSAPDNAKTYAAMLNACADGLMPAKPTVFERILDRRGIERPGQPGTDPCG</sequence>
<evidence type="ECO:0000313" key="3">
    <source>
        <dbReference type="EMBL" id="PUA79877.1"/>
    </source>
</evidence>
<dbReference type="Gene3D" id="3.20.20.190">
    <property type="entry name" value="Phosphatidylinositol (PI) phosphodiesterase"/>
    <property type="match status" value="1"/>
</dbReference>
<reference evidence="3 4" key="1">
    <citation type="submission" date="2018-03" db="EMBL/GenBank/DDBJ databases">
        <authorList>
            <person name="Keele B.F."/>
        </authorList>
    </citation>
    <scope>NUCLEOTIDE SEQUENCE [LARGE SCALE GENOMIC DNA]</scope>
    <source>
        <strain evidence="3 4">IB-3</strain>
    </source>
</reference>
<feature type="chain" id="PRO_5039046508" evidence="1">
    <location>
        <begin position="21"/>
        <end position="335"/>
    </location>
</feature>
<gene>
    <name evidence="3" type="ORF">C7S10_17625</name>
</gene>
<dbReference type="Proteomes" id="UP000244867">
    <property type="component" value="Unassembled WGS sequence"/>
</dbReference>
<dbReference type="InterPro" id="IPR030395">
    <property type="entry name" value="GP_PDE_dom"/>
</dbReference>
<dbReference type="PANTHER" id="PTHR46211:SF14">
    <property type="entry name" value="GLYCEROPHOSPHODIESTER PHOSPHODIESTERASE"/>
    <property type="match status" value="1"/>
</dbReference>
<evidence type="ECO:0000256" key="1">
    <source>
        <dbReference type="SAM" id="SignalP"/>
    </source>
</evidence>
<dbReference type="EMBL" id="PYXZ01000008">
    <property type="protein sequence ID" value="PUA79877.1"/>
    <property type="molecule type" value="Genomic_DNA"/>
</dbReference>
<proteinExistence type="predicted"/>